<dbReference type="EMBL" id="CP045809">
    <property type="protein sequence ID" value="QHN34489.1"/>
    <property type="molecule type" value="Genomic_DNA"/>
</dbReference>
<evidence type="ECO:0000313" key="3">
    <source>
        <dbReference type="EMBL" id="QHN34489.1"/>
    </source>
</evidence>
<dbReference type="Proteomes" id="UP001059836">
    <property type="component" value="Chromosome"/>
</dbReference>
<sequence length="156" mass="16931">MLHSRPPLHRQRDPRLRGSGSASRMRRAHAPPGHPEPTGTATLTAGYHLPAAFVIHTVGPMVPTRQPTADDEAALTSCYRSILDAADEHSGIRTVGFCAISTGVFGYPKDSGARVAIRTIRDWLTEHPDSRVEPLVTAFTPADEAVYLDAIREVLT</sequence>
<evidence type="ECO:0000256" key="1">
    <source>
        <dbReference type="SAM" id="MobiDB-lite"/>
    </source>
</evidence>
<evidence type="ECO:0000313" key="4">
    <source>
        <dbReference type="Proteomes" id="UP001059836"/>
    </source>
</evidence>
<accession>A0ABX6IF92</accession>
<evidence type="ECO:0000259" key="2">
    <source>
        <dbReference type="PROSITE" id="PS51154"/>
    </source>
</evidence>
<dbReference type="InterPro" id="IPR002589">
    <property type="entry name" value="Macro_dom"/>
</dbReference>
<feature type="region of interest" description="Disordered" evidence="1">
    <location>
        <begin position="1"/>
        <end position="43"/>
    </location>
</feature>
<dbReference type="SUPFAM" id="SSF52949">
    <property type="entry name" value="Macro domain-like"/>
    <property type="match status" value="1"/>
</dbReference>
<dbReference type="PANTHER" id="PTHR11106">
    <property type="entry name" value="GANGLIOSIDE INDUCED DIFFERENTIATION ASSOCIATED PROTEIN 2-RELATED"/>
    <property type="match status" value="1"/>
</dbReference>
<dbReference type="InterPro" id="IPR043472">
    <property type="entry name" value="Macro_dom-like"/>
</dbReference>
<proteinExistence type="predicted"/>
<organism evidence="3 4">
    <name type="scientific">Gordonia pseudamarae</name>
    <dbReference type="NCBI Taxonomy" id="2831662"/>
    <lineage>
        <taxon>Bacteria</taxon>
        <taxon>Bacillati</taxon>
        <taxon>Actinomycetota</taxon>
        <taxon>Actinomycetes</taxon>
        <taxon>Mycobacteriales</taxon>
        <taxon>Gordoniaceae</taxon>
        <taxon>Gordonia</taxon>
    </lineage>
</organism>
<dbReference type="Pfam" id="PF01661">
    <property type="entry name" value="Macro"/>
    <property type="match status" value="1"/>
</dbReference>
<dbReference type="Gene3D" id="3.40.220.10">
    <property type="entry name" value="Leucine Aminopeptidase, subunit E, domain 1"/>
    <property type="match status" value="1"/>
</dbReference>
<reference evidence="3" key="1">
    <citation type="journal article" date="2021" name="Nat. Microbiol.">
        <title>Cocultivation of an ultrasmall environmental parasitic bacterium with lytic ability against bacteria associated with wastewater foams.</title>
        <authorList>
            <person name="Batinovic S."/>
            <person name="Rose J.J.A."/>
            <person name="Ratcliffe J."/>
            <person name="Seviour R.J."/>
            <person name="Petrovski S."/>
        </authorList>
    </citation>
    <scope>NUCLEOTIDE SEQUENCE</scope>
    <source>
        <strain evidence="3">CON9</strain>
    </source>
</reference>
<dbReference type="PANTHER" id="PTHR11106:SF27">
    <property type="entry name" value="MACRO DOMAIN-CONTAINING PROTEIN"/>
    <property type="match status" value="1"/>
</dbReference>
<keyword evidence="4" id="KW-1185">Reference proteome</keyword>
<name>A0ABX6IF92_9ACTN</name>
<feature type="domain" description="Macro" evidence="2">
    <location>
        <begin position="1"/>
        <end position="155"/>
    </location>
</feature>
<dbReference type="SMART" id="SM00506">
    <property type="entry name" value="A1pp"/>
    <property type="match status" value="1"/>
</dbReference>
<protein>
    <recommendedName>
        <fullName evidence="2">Macro domain-containing protein</fullName>
    </recommendedName>
</protein>
<gene>
    <name evidence="3" type="ORF">GII31_05815</name>
</gene>
<dbReference type="PROSITE" id="PS51154">
    <property type="entry name" value="MACRO"/>
    <property type="match status" value="1"/>
</dbReference>